<evidence type="ECO:0000313" key="1">
    <source>
        <dbReference type="EMBL" id="PIC12341.1"/>
    </source>
</evidence>
<gene>
    <name evidence="1" type="ORF">B9Z55_028481</name>
</gene>
<dbReference type="OrthoDB" id="10601854at2759"/>
<protein>
    <submittedName>
        <fullName evidence="1">Uncharacterized protein</fullName>
    </submittedName>
</protein>
<accession>A0A2G5SBS5</accession>
<dbReference type="EMBL" id="PDUG01000024">
    <property type="protein sequence ID" value="PIC12341.1"/>
    <property type="molecule type" value="Genomic_DNA"/>
</dbReference>
<sequence>MMPPSGQILVYLPSTNSITIGGKQIKGRSNHMILKPVSVYNRLSGLNHQDVEDVRKKVKQTNEEATEMLLETAHKDIGLQMSFDSVSHYRWNIVTFGFILLRLCCVFGR</sequence>
<name>A0A2G5SBS5_9PELO</name>
<comment type="caution">
    <text evidence="1">The sequence shown here is derived from an EMBL/GenBank/DDBJ whole genome shotgun (WGS) entry which is preliminary data.</text>
</comment>
<organism evidence="1 2">
    <name type="scientific">Caenorhabditis nigoni</name>
    <dbReference type="NCBI Taxonomy" id="1611254"/>
    <lineage>
        <taxon>Eukaryota</taxon>
        <taxon>Metazoa</taxon>
        <taxon>Ecdysozoa</taxon>
        <taxon>Nematoda</taxon>
        <taxon>Chromadorea</taxon>
        <taxon>Rhabditida</taxon>
        <taxon>Rhabditina</taxon>
        <taxon>Rhabditomorpha</taxon>
        <taxon>Rhabditoidea</taxon>
        <taxon>Rhabditidae</taxon>
        <taxon>Peloderinae</taxon>
        <taxon>Caenorhabditis</taxon>
    </lineage>
</organism>
<dbReference type="Proteomes" id="UP000230233">
    <property type="component" value="Unassembled WGS sequence"/>
</dbReference>
<reference evidence="2" key="1">
    <citation type="submission" date="2017-10" db="EMBL/GenBank/DDBJ databases">
        <title>Rapid genome shrinkage in a self-fertile nematode reveals novel sperm competition proteins.</title>
        <authorList>
            <person name="Yin D."/>
            <person name="Schwarz E.M."/>
            <person name="Thomas C.G."/>
            <person name="Felde R.L."/>
            <person name="Korf I.F."/>
            <person name="Cutter A.D."/>
            <person name="Schartner C.M."/>
            <person name="Ralston E.J."/>
            <person name="Meyer B.J."/>
            <person name="Haag E.S."/>
        </authorList>
    </citation>
    <scope>NUCLEOTIDE SEQUENCE [LARGE SCALE GENOMIC DNA]</scope>
    <source>
        <strain evidence="2">JU1422</strain>
    </source>
</reference>
<keyword evidence="2" id="KW-1185">Reference proteome</keyword>
<dbReference type="AlphaFoldDB" id="A0A2G5SBS5"/>
<proteinExistence type="predicted"/>
<evidence type="ECO:0000313" key="2">
    <source>
        <dbReference type="Proteomes" id="UP000230233"/>
    </source>
</evidence>